<dbReference type="SUPFAM" id="SSF49265">
    <property type="entry name" value="Fibronectin type III"/>
    <property type="match status" value="2"/>
</dbReference>
<dbReference type="PROSITE" id="PS50853">
    <property type="entry name" value="FN3"/>
    <property type="match status" value="4"/>
</dbReference>
<dbReference type="PANTHER" id="PTHR46708">
    <property type="entry name" value="TENASCIN"/>
    <property type="match status" value="1"/>
</dbReference>
<feature type="non-terminal residue" evidence="4">
    <location>
        <position position="358"/>
    </location>
</feature>
<dbReference type="CDD" id="cd00063">
    <property type="entry name" value="FN3"/>
    <property type="match status" value="4"/>
</dbReference>
<dbReference type="InterPro" id="IPR050991">
    <property type="entry name" value="ECM_Regulatory_Proteins"/>
</dbReference>
<reference evidence="4 5" key="1">
    <citation type="submission" date="2019-09" db="EMBL/GenBank/DDBJ databases">
        <title>Bird 10,000 Genomes (B10K) Project - Family phase.</title>
        <authorList>
            <person name="Zhang G."/>
        </authorList>
    </citation>
    <scope>NUCLEOTIDE SEQUENCE [LARGE SCALE GENOMIC DNA]</scope>
    <source>
        <strain evidence="4">B10K-DU-002-81</strain>
    </source>
</reference>
<dbReference type="AlphaFoldDB" id="A0A7L2QS24"/>
<accession>A0A7L2QS24</accession>
<sequence length="358" mass="39468">FTGPSQVHDLKAESIGETSVTLKWVVNDSASDTHTYRIRFVNDTLVRNLAFNDTKAEITELIPGTLYNFTVSAVAAGNETEGEGVSIVLYTRPSRVLELEAESIGETSVTLNWVVNDSASDTYTYRIWFVNDTLVRNLTFNDTKAEITELIPGTLYNFTVSAVAADDETEGGGESVVLYTRPSRVLELEAESIGETSVTLNWVVNDSASDTYTYRIRFVNDTLVRNLTFSDTKAEITELIPGTLYNFTVSAVAADDETEGEGVSIVLYTRPSRVLELEAESIGETSVTLNWVVNDSASDTYTYRIWFVNDTLVRNLTFNDTKAEITELIPGTLYNFTVSAVAADDETEGEGVSIVLYT</sequence>
<protein>
    <submittedName>
        <fullName evidence="4">PTPRJ phosphatase</fullName>
    </submittedName>
</protein>
<evidence type="ECO:0000256" key="1">
    <source>
        <dbReference type="ARBA" id="ARBA00022737"/>
    </source>
</evidence>
<dbReference type="SMART" id="SM00060">
    <property type="entry name" value="FN3"/>
    <property type="match status" value="4"/>
</dbReference>
<dbReference type="FunFam" id="2.60.40.10:FF:000362">
    <property type="entry name" value="Receptor-type tyrosine-protein phosphatase eta"/>
    <property type="match status" value="4"/>
</dbReference>
<dbReference type="InterPro" id="IPR013783">
    <property type="entry name" value="Ig-like_fold"/>
</dbReference>
<dbReference type="Pfam" id="PF00041">
    <property type="entry name" value="fn3"/>
    <property type="match status" value="4"/>
</dbReference>
<dbReference type="EMBL" id="VYZR01038909">
    <property type="protein sequence ID" value="NXR98992.1"/>
    <property type="molecule type" value="Genomic_DNA"/>
</dbReference>
<feature type="domain" description="Fibronectin type-III" evidence="3">
    <location>
        <begin position="3"/>
        <end position="94"/>
    </location>
</feature>
<feature type="domain" description="Fibronectin type-III" evidence="3">
    <location>
        <begin position="273"/>
        <end position="358"/>
    </location>
</feature>
<dbReference type="InterPro" id="IPR003961">
    <property type="entry name" value="FN3_dom"/>
</dbReference>
<name>A0A7L2QS24_9PASS</name>
<evidence type="ECO:0000313" key="4">
    <source>
        <dbReference type="EMBL" id="NXR98992.1"/>
    </source>
</evidence>
<keyword evidence="5" id="KW-1185">Reference proteome</keyword>
<feature type="domain" description="Fibronectin type-III" evidence="3">
    <location>
        <begin position="95"/>
        <end position="183"/>
    </location>
</feature>
<dbReference type="Gene3D" id="2.60.40.10">
    <property type="entry name" value="Immunoglobulins"/>
    <property type="match status" value="4"/>
</dbReference>
<organism evidence="4 5">
    <name type="scientific">Oxylabes madagascariensis</name>
    <name type="common">white-throated Oxylabes</name>
    <dbReference type="NCBI Taxonomy" id="98144"/>
    <lineage>
        <taxon>Eukaryota</taxon>
        <taxon>Metazoa</taxon>
        <taxon>Chordata</taxon>
        <taxon>Craniata</taxon>
        <taxon>Vertebrata</taxon>
        <taxon>Euteleostomi</taxon>
        <taxon>Archelosauria</taxon>
        <taxon>Archosauria</taxon>
        <taxon>Dinosauria</taxon>
        <taxon>Saurischia</taxon>
        <taxon>Theropoda</taxon>
        <taxon>Coelurosauria</taxon>
        <taxon>Aves</taxon>
        <taxon>Neognathae</taxon>
        <taxon>Neoaves</taxon>
        <taxon>Telluraves</taxon>
        <taxon>Australaves</taxon>
        <taxon>Passeriformes</taxon>
        <taxon>Sylvioidea</taxon>
        <taxon>Timaliidae</taxon>
        <taxon>Oxylabes</taxon>
    </lineage>
</organism>
<proteinExistence type="inferred from homology"/>
<comment type="caution">
    <text evidence="4">The sequence shown here is derived from an EMBL/GenBank/DDBJ whole genome shotgun (WGS) entry which is preliminary data.</text>
</comment>
<keyword evidence="1" id="KW-0677">Repeat</keyword>
<feature type="domain" description="Fibronectin type-III" evidence="3">
    <location>
        <begin position="184"/>
        <end position="272"/>
    </location>
</feature>
<evidence type="ECO:0000259" key="3">
    <source>
        <dbReference type="PROSITE" id="PS50853"/>
    </source>
</evidence>
<evidence type="ECO:0000313" key="5">
    <source>
        <dbReference type="Proteomes" id="UP000570288"/>
    </source>
</evidence>
<dbReference type="InterPro" id="IPR036116">
    <property type="entry name" value="FN3_sf"/>
</dbReference>
<comment type="similarity">
    <text evidence="2">Belongs to the protein-tyrosine phosphatase family. Receptor class 3 subfamily.</text>
</comment>
<dbReference type="Proteomes" id="UP000570288">
    <property type="component" value="Unassembled WGS sequence"/>
</dbReference>
<dbReference type="OrthoDB" id="10253954at2759"/>
<evidence type="ECO:0000256" key="2">
    <source>
        <dbReference type="ARBA" id="ARBA00025789"/>
    </source>
</evidence>
<dbReference type="PANTHER" id="PTHR46708:SF11">
    <property type="entry name" value="RECEPTOR-TYPE TYROSINE-PROTEIN PHOSPHATASE ETA-LIKE"/>
    <property type="match status" value="1"/>
</dbReference>
<feature type="non-terminal residue" evidence="4">
    <location>
        <position position="1"/>
    </location>
</feature>
<gene>
    <name evidence="4" type="primary">Ptprj</name>
    <name evidence="4" type="ORF">OXYMAD_R00035</name>
</gene>